<comment type="catalytic activity">
    <reaction evidence="1">
        <text>3-hydroxy-2-methylpropanoyl-CoA + H2O = 3-hydroxy-2-methylpropanoate + CoA + H(+)</text>
        <dbReference type="Rhea" id="RHEA:20888"/>
        <dbReference type="ChEBI" id="CHEBI:11805"/>
        <dbReference type="ChEBI" id="CHEBI:15377"/>
        <dbReference type="ChEBI" id="CHEBI:15378"/>
        <dbReference type="ChEBI" id="CHEBI:57287"/>
        <dbReference type="ChEBI" id="CHEBI:57340"/>
        <dbReference type="EC" id="3.1.2.4"/>
    </reaction>
</comment>
<dbReference type="EMBL" id="ACVN02000154">
    <property type="protein sequence ID" value="ERK57453.1"/>
    <property type="molecule type" value="Genomic_DNA"/>
</dbReference>
<dbReference type="GO" id="GO:0003860">
    <property type="term" value="F:3-hydroxyisobutyryl-CoA hydrolase activity"/>
    <property type="evidence" value="ECO:0007669"/>
    <property type="project" value="UniProtKB-EC"/>
</dbReference>
<dbReference type="SUPFAM" id="SSF52096">
    <property type="entry name" value="ClpP/crotonase"/>
    <property type="match status" value="1"/>
</dbReference>
<name>U2RV81_9ACTN</name>
<dbReference type="PANTHER" id="PTHR43176">
    <property type="entry name" value="3-HYDROXYISOBUTYRYL-COA HYDROLASE-RELATED"/>
    <property type="match status" value="1"/>
</dbReference>
<dbReference type="InterPro" id="IPR045004">
    <property type="entry name" value="ECH_dom"/>
</dbReference>
<feature type="compositionally biased region" description="Basic and acidic residues" evidence="4">
    <location>
        <begin position="13"/>
        <end position="28"/>
    </location>
</feature>
<dbReference type="Proteomes" id="UP000017052">
    <property type="component" value="Unassembled WGS sequence"/>
</dbReference>
<proteinExistence type="predicted"/>
<dbReference type="EC" id="3.1.2.4" evidence="2"/>
<dbReference type="Gene3D" id="3.90.226.10">
    <property type="entry name" value="2-enoyl-CoA Hydratase, Chain A, domain 1"/>
    <property type="match status" value="1"/>
</dbReference>
<sequence length="413" mass="44091">MGPGGHALGAERPAGREPRTVAQDRSRDVGPIGRAGCRVRRRWRPFPVRRAERRHVVLPRPRPGRSPSSGPIGRNAGPRRTRTGSLGAVPRAGRPRPAPVREIMEAPMDDVVFEVDGGAAVLRLNRPRALNALSTEMFEAIAPRLTAWRDDPSITSLHLHGEGRGFCAGADVRAMREMMLGGGVGPALDFLALEYRTDALVAGFGKPVTAHLHGIAMGGGLGLSMHGAHRVAAADLALAMPEVQIGLWPDVGMTWEFSRLPGQAGAWLAMTGRTIDAPTALGLGLVDEVEGMAAAPVLDLGWVDECFVGDDPVEILARLESSSDERAQEAARRIRAKSPLSVCVALAAVRRAAGLAGPVEALDQDLRIARGLLPDCDFVEGVRAQLVDKDRDPRFAHARVEDVDPSRVRAIVG</sequence>
<gene>
    <name evidence="6" type="ORF">HMPREF0682_0834</name>
</gene>
<evidence type="ECO:0000256" key="2">
    <source>
        <dbReference type="ARBA" id="ARBA00011915"/>
    </source>
</evidence>
<evidence type="ECO:0000256" key="1">
    <source>
        <dbReference type="ARBA" id="ARBA00001709"/>
    </source>
</evidence>
<keyword evidence="3" id="KW-0378">Hydrolase</keyword>
<keyword evidence="7" id="KW-1185">Reference proteome</keyword>
<accession>U2RV81</accession>
<feature type="domain" description="Enoyl-CoA hydratase/isomerase" evidence="5">
    <location>
        <begin position="120"/>
        <end position="289"/>
    </location>
</feature>
<reference evidence="6" key="1">
    <citation type="submission" date="2013-08" db="EMBL/GenBank/DDBJ databases">
        <authorList>
            <person name="Durkin A.S."/>
            <person name="Haft D.R."/>
            <person name="McCorrison J."/>
            <person name="Torralba M."/>
            <person name="Gillis M."/>
            <person name="Haft D.H."/>
            <person name="Methe B."/>
            <person name="Sutton G."/>
            <person name="Nelson K.E."/>
        </authorList>
    </citation>
    <scope>NUCLEOTIDE SEQUENCE [LARGE SCALE GENOMIC DNA]</scope>
    <source>
        <strain evidence="6">F0233</strain>
    </source>
</reference>
<evidence type="ECO:0000313" key="7">
    <source>
        <dbReference type="Proteomes" id="UP000017052"/>
    </source>
</evidence>
<dbReference type="GO" id="GO:0005829">
    <property type="term" value="C:cytosol"/>
    <property type="evidence" value="ECO:0007669"/>
    <property type="project" value="TreeGrafter"/>
</dbReference>
<dbReference type="GO" id="GO:0006574">
    <property type="term" value="P:L-valine catabolic process"/>
    <property type="evidence" value="ECO:0007669"/>
    <property type="project" value="TreeGrafter"/>
</dbReference>
<evidence type="ECO:0000313" key="6">
    <source>
        <dbReference type="EMBL" id="ERK57453.1"/>
    </source>
</evidence>
<dbReference type="InterPro" id="IPR029045">
    <property type="entry name" value="ClpP/crotonase-like_dom_sf"/>
</dbReference>
<dbReference type="Pfam" id="PF16113">
    <property type="entry name" value="ECH_2"/>
    <property type="match status" value="2"/>
</dbReference>
<dbReference type="CDD" id="cd06558">
    <property type="entry name" value="crotonase-like"/>
    <property type="match status" value="1"/>
</dbReference>
<dbReference type="InterPro" id="IPR032259">
    <property type="entry name" value="HIBYL-CoA-H"/>
</dbReference>
<dbReference type="AlphaFoldDB" id="U2RV81"/>
<protein>
    <recommendedName>
        <fullName evidence="2">3-hydroxyisobutyryl-CoA hydrolase</fullName>
        <ecNumber evidence="2">3.1.2.4</ecNumber>
    </recommendedName>
</protein>
<feature type="region of interest" description="Disordered" evidence="4">
    <location>
        <begin position="1"/>
        <end position="97"/>
    </location>
</feature>
<feature type="compositionally biased region" description="Low complexity" evidence="4">
    <location>
        <begin position="65"/>
        <end position="74"/>
    </location>
</feature>
<evidence type="ECO:0000256" key="3">
    <source>
        <dbReference type="ARBA" id="ARBA00022801"/>
    </source>
</evidence>
<evidence type="ECO:0000256" key="4">
    <source>
        <dbReference type="SAM" id="MobiDB-lite"/>
    </source>
</evidence>
<dbReference type="GO" id="GO:0016853">
    <property type="term" value="F:isomerase activity"/>
    <property type="evidence" value="ECO:0007669"/>
    <property type="project" value="UniProtKB-KW"/>
</dbReference>
<organism evidence="6 7">
    <name type="scientific">Propionibacterium acidifaciens F0233</name>
    <dbReference type="NCBI Taxonomy" id="553198"/>
    <lineage>
        <taxon>Bacteria</taxon>
        <taxon>Bacillati</taxon>
        <taxon>Actinomycetota</taxon>
        <taxon>Actinomycetes</taxon>
        <taxon>Propionibacteriales</taxon>
        <taxon>Propionibacteriaceae</taxon>
        <taxon>Propionibacterium</taxon>
    </lineage>
</organism>
<evidence type="ECO:0000259" key="5">
    <source>
        <dbReference type="Pfam" id="PF16113"/>
    </source>
</evidence>
<dbReference type="PANTHER" id="PTHR43176:SF3">
    <property type="entry name" value="3-HYDROXYISOBUTYRYL-COA HYDROLASE, MITOCHONDRIAL"/>
    <property type="match status" value="1"/>
</dbReference>
<comment type="caution">
    <text evidence="6">The sequence shown here is derived from an EMBL/GenBank/DDBJ whole genome shotgun (WGS) entry which is preliminary data.</text>
</comment>
<feature type="domain" description="Enoyl-CoA hydratase/isomerase" evidence="5">
    <location>
        <begin position="300"/>
        <end position="411"/>
    </location>
</feature>